<keyword evidence="2" id="KW-1185">Reference proteome</keyword>
<dbReference type="Proteomes" id="UP001060085">
    <property type="component" value="Linkage Group LG02"/>
</dbReference>
<organism evidence="1 2">
    <name type="scientific">Catharanthus roseus</name>
    <name type="common">Madagascar periwinkle</name>
    <name type="synonym">Vinca rosea</name>
    <dbReference type="NCBI Taxonomy" id="4058"/>
    <lineage>
        <taxon>Eukaryota</taxon>
        <taxon>Viridiplantae</taxon>
        <taxon>Streptophyta</taxon>
        <taxon>Embryophyta</taxon>
        <taxon>Tracheophyta</taxon>
        <taxon>Spermatophyta</taxon>
        <taxon>Magnoliopsida</taxon>
        <taxon>eudicotyledons</taxon>
        <taxon>Gunneridae</taxon>
        <taxon>Pentapetalae</taxon>
        <taxon>asterids</taxon>
        <taxon>lamiids</taxon>
        <taxon>Gentianales</taxon>
        <taxon>Apocynaceae</taxon>
        <taxon>Rauvolfioideae</taxon>
        <taxon>Vinceae</taxon>
        <taxon>Catharanthinae</taxon>
        <taxon>Catharanthus</taxon>
    </lineage>
</organism>
<dbReference type="EMBL" id="CM044702">
    <property type="protein sequence ID" value="KAI5677334.1"/>
    <property type="molecule type" value="Genomic_DNA"/>
</dbReference>
<protein>
    <submittedName>
        <fullName evidence="1">Uncharacterized protein</fullName>
    </submittedName>
</protein>
<sequence>MRLDNKKTISMGFSDLLSYPIQEANKNTKLSYTLLLDMENAKEVEEERGCRKLAMTSTHRSGLISLTVGSQSALAGVELEAATIVKISQEEYQLRREKDLCYKYGEKCAKKQLNMVVVEELQEFDGEEYIITIRIIEKIKNREVSELIDIGSSSRFIDSKLVVEMKLVKTPTTPMVITIADGTTMIRMSGPSRSHPNLSSGPSNFTHKTHLRTSKVEPFAFEALIKKKKLLPV</sequence>
<accession>A0ACC0BXJ4</accession>
<evidence type="ECO:0000313" key="1">
    <source>
        <dbReference type="EMBL" id="KAI5677334.1"/>
    </source>
</evidence>
<comment type="caution">
    <text evidence="1">The sequence shown here is derived from an EMBL/GenBank/DDBJ whole genome shotgun (WGS) entry which is preliminary data.</text>
</comment>
<evidence type="ECO:0000313" key="2">
    <source>
        <dbReference type="Proteomes" id="UP001060085"/>
    </source>
</evidence>
<proteinExistence type="predicted"/>
<reference evidence="2" key="1">
    <citation type="journal article" date="2023" name="Nat. Plants">
        <title>Single-cell RNA sequencing provides a high-resolution roadmap for understanding the multicellular compartmentation of specialized metabolism.</title>
        <authorList>
            <person name="Sun S."/>
            <person name="Shen X."/>
            <person name="Li Y."/>
            <person name="Li Y."/>
            <person name="Wang S."/>
            <person name="Li R."/>
            <person name="Zhang H."/>
            <person name="Shen G."/>
            <person name="Guo B."/>
            <person name="Wei J."/>
            <person name="Xu J."/>
            <person name="St-Pierre B."/>
            <person name="Chen S."/>
            <person name="Sun C."/>
        </authorList>
    </citation>
    <scope>NUCLEOTIDE SEQUENCE [LARGE SCALE GENOMIC DNA]</scope>
</reference>
<name>A0ACC0BXJ4_CATRO</name>
<gene>
    <name evidence="1" type="ORF">M9H77_08284</name>
</gene>